<protein>
    <recommendedName>
        <fullName evidence="4">WXG100 family type VII secretion target</fullName>
    </recommendedName>
</protein>
<reference evidence="2" key="1">
    <citation type="submission" date="2021-01" db="EMBL/GenBank/DDBJ databases">
        <title>Whole genome shotgun sequence of Actinocatenispora rupis NBRC 107355.</title>
        <authorList>
            <person name="Komaki H."/>
            <person name="Tamura T."/>
        </authorList>
    </citation>
    <scope>NUCLEOTIDE SEQUENCE</scope>
    <source>
        <strain evidence="2">NBRC 107355</strain>
    </source>
</reference>
<sequence>MIAFPNSSAMDATAAGGGPITMLPRIVTGQPESILSHVTDVLGKAAKFVTLLEDLDRARQQLGQVWSGKASESALQKISDSLQQFEKIIKAIQDGAKLLEEAARLVQVVQTAYRSIVSSVNPTVAALMSSHWTRPAAHALSTAASSSLRTFIESIAALMNALGVTKIGTVLTDISGIIGALEGLFGKGSDGSPLNTGSVSGTQVTAPGQVNTVASSTGQQALTGNIGTLPTMSPLTGGTTAASGLSGLLGVPGQATNGVTSGLGDFMNYTPAALGGTAGAGTGAGIAVGDTDAWLPVDHGGNADAGSATGTDTGATDTGSTGTDAGSAGGHETTITAHKGDLTVTVTTETDPGHAGGIDLDVSSGADHIVEHVDIDAAGKVSVG</sequence>
<evidence type="ECO:0000256" key="1">
    <source>
        <dbReference type="SAM" id="MobiDB-lite"/>
    </source>
</evidence>
<dbReference type="Gene3D" id="1.10.287.1060">
    <property type="entry name" value="ESAT-6-like"/>
    <property type="match status" value="1"/>
</dbReference>
<dbReference type="AlphaFoldDB" id="A0A8J3J6R7"/>
<dbReference type="Proteomes" id="UP000612808">
    <property type="component" value="Unassembled WGS sequence"/>
</dbReference>
<accession>A0A8J3J6R7</accession>
<dbReference type="SUPFAM" id="SSF140453">
    <property type="entry name" value="EsxAB dimer-like"/>
    <property type="match status" value="1"/>
</dbReference>
<dbReference type="EMBL" id="BOMB01000049">
    <property type="protein sequence ID" value="GID15870.1"/>
    <property type="molecule type" value="Genomic_DNA"/>
</dbReference>
<evidence type="ECO:0000313" key="2">
    <source>
        <dbReference type="EMBL" id="GID15870.1"/>
    </source>
</evidence>
<proteinExistence type="predicted"/>
<gene>
    <name evidence="2" type="ORF">Aru02nite_67590</name>
</gene>
<name>A0A8J3J6R7_9ACTN</name>
<organism evidence="2 3">
    <name type="scientific">Actinocatenispora rupis</name>
    <dbReference type="NCBI Taxonomy" id="519421"/>
    <lineage>
        <taxon>Bacteria</taxon>
        <taxon>Bacillati</taxon>
        <taxon>Actinomycetota</taxon>
        <taxon>Actinomycetes</taxon>
        <taxon>Micromonosporales</taxon>
        <taxon>Micromonosporaceae</taxon>
        <taxon>Actinocatenispora</taxon>
    </lineage>
</organism>
<dbReference type="InterPro" id="IPR036689">
    <property type="entry name" value="ESAT-6-like_sf"/>
</dbReference>
<feature type="compositionally biased region" description="Low complexity" evidence="1">
    <location>
        <begin position="300"/>
        <end position="326"/>
    </location>
</feature>
<keyword evidence="3" id="KW-1185">Reference proteome</keyword>
<feature type="region of interest" description="Disordered" evidence="1">
    <location>
        <begin position="300"/>
        <end position="329"/>
    </location>
</feature>
<evidence type="ECO:0008006" key="4">
    <source>
        <dbReference type="Google" id="ProtNLM"/>
    </source>
</evidence>
<evidence type="ECO:0000313" key="3">
    <source>
        <dbReference type="Proteomes" id="UP000612808"/>
    </source>
</evidence>
<comment type="caution">
    <text evidence="2">The sequence shown here is derived from an EMBL/GenBank/DDBJ whole genome shotgun (WGS) entry which is preliminary data.</text>
</comment>